<sequence>MKSIIKSTLAAIALSAAAVTGAYAADVSDQKYVMVVPISGHPFWVPIRQGAQDAADQLGVQFEFTGPVEFDNIATQNQMEQIALTQP</sequence>
<dbReference type="InterPro" id="IPR028082">
    <property type="entry name" value="Peripla_BP_I"/>
</dbReference>
<dbReference type="AlphaFoldDB" id="A0A2T6CDH9"/>
<dbReference type="EMBL" id="QBKU01000006">
    <property type="protein sequence ID" value="PTX73569.1"/>
    <property type="molecule type" value="Genomic_DNA"/>
</dbReference>
<evidence type="ECO:0000313" key="3">
    <source>
        <dbReference type="Proteomes" id="UP000244092"/>
    </source>
</evidence>
<reference evidence="2 3" key="1">
    <citation type="submission" date="2018-04" db="EMBL/GenBank/DDBJ databases">
        <title>Genomic Encyclopedia of Archaeal and Bacterial Type Strains, Phase II (KMG-II): from individual species to whole genera.</title>
        <authorList>
            <person name="Goeker M."/>
        </authorList>
    </citation>
    <scope>NUCLEOTIDE SEQUENCE [LARGE SCALE GENOMIC DNA]</scope>
    <source>
        <strain evidence="2 3">DSM 12244</strain>
    </source>
</reference>
<proteinExistence type="predicted"/>
<comment type="caution">
    <text evidence="2">The sequence shown here is derived from an EMBL/GenBank/DDBJ whole genome shotgun (WGS) entry which is preliminary data.</text>
</comment>
<feature type="chain" id="PRO_5015539200" evidence="1">
    <location>
        <begin position="25"/>
        <end position="87"/>
    </location>
</feature>
<accession>A0A2T6CDH9</accession>
<name>A0A2T6CDH9_9RHOB</name>
<dbReference type="RefSeq" id="WP_025049742.1">
    <property type="nucleotide sequence ID" value="NZ_QBKU01000006.1"/>
</dbReference>
<dbReference type="OrthoDB" id="9781890at2"/>
<dbReference type="Proteomes" id="UP000244092">
    <property type="component" value="Unassembled WGS sequence"/>
</dbReference>
<protein>
    <submittedName>
        <fullName evidence="2">Uncharacterized protein</fullName>
    </submittedName>
</protein>
<gene>
    <name evidence="2" type="ORF">C8N31_10632</name>
</gene>
<evidence type="ECO:0000256" key="1">
    <source>
        <dbReference type="SAM" id="SignalP"/>
    </source>
</evidence>
<keyword evidence="1" id="KW-0732">Signal</keyword>
<evidence type="ECO:0000313" key="2">
    <source>
        <dbReference type="EMBL" id="PTX73569.1"/>
    </source>
</evidence>
<dbReference type="SUPFAM" id="SSF53822">
    <property type="entry name" value="Periplasmic binding protein-like I"/>
    <property type="match status" value="1"/>
</dbReference>
<feature type="signal peptide" evidence="1">
    <location>
        <begin position="1"/>
        <end position="24"/>
    </location>
</feature>
<dbReference type="Gene3D" id="3.40.50.2300">
    <property type="match status" value="1"/>
</dbReference>
<organism evidence="2 3">
    <name type="scientific">Sulfitobacter mediterraneus</name>
    <dbReference type="NCBI Taxonomy" id="83219"/>
    <lineage>
        <taxon>Bacteria</taxon>
        <taxon>Pseudomonadati</taxon>
        <taxon>Pseudomonadota</taxon>
        <taxon>Alphaproteobacteria</taxon>
        <taxon>Rhodobacterales</taxon>
        <taxon>Roseobacteraceae</taxon>
        <taxon>Sulfitobacter</taxon>
    </lineage>
</organism>